<dbReference type="Proteomes" id="UP000054408">
    <property type="component" value="Unassembled WGS sequence"/>
</dbReference>
<proteinExistence type="predicted"/>
<organism evidence="2 3">
    <name type="scientific">Thecamonas trahens ATCC 50062</name>
    <dbReference type="NCBI Taxonomy" id="461836"/>
    <lineage>
        <taxon>Eukaryota</taxon>
        <taxon>Apusozoa</taxon>
        <taxon>Apusomonadida</taxon>
        <taxon>Apusomonadidae</taxon>
        <taxon>Thecamonas</taxon>
    </lineage>
</organism>
<keyword evidence="3" id="KW-1185">Reference proteome</keyword>
<feature type="region of interest" description="Disordered" evidence="1">
    <location>
        <begin position="122"/>
        <end position="156"/>
    </location>
</feature>
<dbReference type="eggNOG" id="ENOG502QTHY">
    <property type="taxonomic scope" value="Eukaryota"/>
</dbReference>
<dbReference type="GeneID" id="25560291"/>
<dbReference type="AlphaFoldDB" id="A0A0L0D9H1"/>
<accession>A0A0L0D9H1</accession>
<dbReference type="STRING" id="461836.A0A0L0D9H1"/>
<feature type="compositionally biased region" description="Low complexity" evidence="1">
    <location>
        <begin position="131"/>
        <end position="149"/>
    </location>
</feature>
<feature type="region of interest" description="Disordered" evidence="1">
    <location>
        <begin position="27"/>
        <end position="80"/>
    </location>
</feature>
<dbReference type="EMBL" id="GL349434">
    <property type="protein sequence ID" value="KNC48706.1"/>
    <property type="molecule type" value="Genomic_DNA"/>
</dbReference>
<reference evidence="2 3" key="1">
    <citation type="submission" date="2010-05" db="EMBL/GenBank/DDBJ databases">
        <title>The Genome Sequence of Thecamonas trahens ATCC 50062.</title>
        <authorList>
            <consortium name="The Broad Institute Genome Sequencing Platform"/>
            <person name="Russ C."/>
            <person name="Cuomo C."/>
            <person name="Shea T."/>
            <person name="Young S.K."/>
            <person name="Zeng Q."/>
            <person name="Koehrsen M."/>
            <person name="Haas B."/>
            <person name="Borodovsky M."/>
            <person name="Guigo R."/>
            <person name="Alvarado L."/>
            <person name="Berlin A."/>
            <person name="Bochicchio J."/>
            <person name="Borenstein D."/>
            <person name="Chapman S."/>
            <person name="Chen Z."/>
            <person name="Freedman E."/>
            <person name="Gellesch M."/>
            <person name="Goldberg J."/>
            <person name="Griggs A."/>
            <person name="Gujja S."/>
            <person name="Heilman E."/>
            <person name="Heiman D."/>
            <person name="Hepburn T."/>
            <person name="Howarth C."/>
            <person name="Jen D."/>
            <person name="Larson L."/>
            <person name="Mehta T."/>
            <person name="Park D."/>
            <person name="Pearson M."/>
            <person name="Roberts A."/>
            <person name="Saif S."/>
            <person name="Shenoy N."/>
            <person name="Sisk P."/>
            <person name="Stolte C."/>
            <person name="Sykes S."/>
            <person name="Thomson T."/>
            <person name="Walk T."/>
            <person name="White J."/>
            <person name="Yandava C."/>
            <person name="Burger G."/>
            <person name="Gray M.W."/>
            <person name="Holland P.W.H."/>
            <person name="King N."/>
            <person name="Lang F.B.F."/>
            <person name="Roger A.J."/>
            <person name="Ruiz-Trillo I."/>
            <person name="Lander E."/>
            <person name="Nusbaum C."/>
        </authorList>
    </citation>
    <scope>NUCLEOTIDE SEQUENCE [LARGE SCALE GENOMIC DNA]</scope>
    <source>
        <strain evidence="2 3">ATCC 50062</strain>
    </source>
</reference>
<name>A0A0L0D9H1_THETB</name>
<evidence type="ECO:0000313" key="2">
    <source>
        <dbReference type="EMBL" id="KNC48706.1"/>
    </source>
</evidence>
<feature type="compositionally biased region" description="Acidic residues" evidence="1">
    <location>
        <begin position="60"/>
        <end position="79"/>
    </location>
</feature>
<dbReference type="OrthoDB" id="1923159at2759"/>
<evidence type="ECO:0000256" key="1">
    <source>
        <dbReference type="SAM" id="MobiDB-lite"/>
    </source>
</evidence>
<evidence type="ECO:0000313" key="3">
    <source>
        <dbReference type="Proteomes" id="UP000054408"/>
    </source>
</evidence>
<sequence>MLEGVDMGVGGVDPFALKVDELDASVGDAEAASGDDDGGATESGRVRSRSESSSAGWGDEGGEEDVDEVEDEAEAEVEDDPRMALLTRVIDLDRPVATNEAVEFFFQEGMAENLMSFVHRCGQGGRDRQQRSSSGRSSVRVRSESVGSSSAGGAGRVTLRGAHTEAYRAREWTAEDPMRRSFRVVSLLVNPTGAMTRFMKVKLDVLIHELFRVFEADSEGNFNHFNCVLVHMLRLYPDRVLQAVTSAGYLLRMLPYVHVPVVSTSMVYLLTTTGSGDLQHRLYASFVSSGGVQALHDMLLGLDDVADIEPAAEFLTRCTSALAAEEPAELLWSSLAQQSGLIAGAVAVMAGLHPDELDFERLARSGTELGGYEPSECSPATHMYSLASRRALGNLVTALLEGSMRVMTAPSPLALMGFSDPDAPPPVSRMACMLHSLCTQLVELVPELERGFVNTPLGGPRKYSAYTVDATFSELHMDIVLILANLVSMVPERVLDKLTPLFWRVASKHFLAHPHNNVYHARFFRIFTGILTSSYYQDETLGALLGGSGGFLDAMIEHYVSGGKTSARGFIVTMLNVLRLKADSQPADAPLPSLLATSDAYCEFLPTLESVTRAYTLRAFPDIARVAPHVYPGISPSTVTYTADGHELGSSFASLLKMDRAKPHPQRAHLRKR</sequence>
<gene>
    <name evidence="2" type="ORF">AMSG_00483</name>
</gene>
<dbReference type="RefSeq" id="XP_013762762.1">
    <property type="nucleotide sequence ID" value="XM_013907308.1"/>
</dbReference>
<protein>
    <submittedName>
        <fullName evidence="2">Uncharacterized protein</fullName>
    </submittedName>
</protein>